<name>A0ABW1GW67_9ACTN</name>
<gene>
    <name evidence="1" type="ORF">ACFP1B_30485</name>
</gene>
<evidence type="ECO:0000313" key="2">
    <source>
        <dbReference type="Proteomes" id="UP001596200"/>
    </source>
</evidence>
<accession>A0ABW1GW67</accession>
<sequence length="55" mass="5983">MSKQPVDPNDPLSGYKQGGLKAQAYDVSGVDTRIRCYDSSLNPLFTVMTSMPSKS</sequence>
<dbReference type="RefSeq" id="WP_344512085.1">
    <property type="nucleotide sequence ID" value="NZ_BAAATU010000022.1"/>
</dbReference>
<comment type="caution">
    <text evidence="1">The sequence shown here is derived from an EMBL/GenBank/DDBJ whole genome shotgun (WGS) entry which is preliminary data.</text>
</comment>
<evidence type="ECO:0000313" key="1">
    <source>
        <dbReference type="EMBL" id="MFC5917721.1"/>
    </source>
</evidence>
<keyword evidence="2" id="KW-1185">Reference proteome</keyword>
<organism evidence="1 2">
    <name type="scientific">Streptomyces pulveraceus</name>
    <dbReference type="NCBI Taxonomy" id="68258"/>
    <lineage>
        <taxon>Bacteria</taxon>
        <taxon>Bacillati</taxon>
        <taxon>Actinomycetota</taxon>
        <taxon>Actinomycetes</taxon>
        <taxon>Kitasatosporales</taxon>
        <taxon>Streptomycetaceae</taxon>
        <taxon>Streptomyces</taxon>
    </lineage>
</organism>
<dbReference type="Proteomes" id="UP001596200">
    <property type="component" value="Unassembled WGS sequence"/>
</dbReference>
<reference evidence="2" key="1">
    <citation type="journal article" date="2019" name="Int. J. Syst. Evol. Microbiol.">
        <title>The Global Catalogue of Microorganisms (GCM) 10K type strain sequencing project: providing services to taxonomists for standard genome sequencing and annotation.</title>
        <authorList>
            <consortium name="The Broad Institute Genomics Platform"/>
            <consortium name="The Broad Institute Genome Sequencing Center for Infectious Disease"/>
            <person name="Wu L."/>
            <person name="Ma J."/>
        </authorList>
    </citation>
    <scope>NUCLEOTIDE SEQUENCE [LARGE SCALE GENOMIC DNA]</scope>
    <source>
        <strain evidence="2">JCM 4147</strain>
    </source>
</reference>
<dbReference type="EMBL" id="JBHSPU010000030">
    <property type="protein sequence ID" value="MFC5917721.1"/>
    <property type="molecule type" value="Genomic_DNA"/>
</dbReference>
<proteinExistence type="predicted"/>
<protein>
    <submittedName>
        <fullName evidence="1">Uncharacterized protein</fullName>
    </submittedName>
</protein>